<dbReference type="PROSITE" id="PS51742">
    <property type="entry name" value="PPC"/>
    <property type="match status" value="1"/>
</dbReference>
<sequence length="192" mass="21070">MFSHALTEFNILFTFFRSLISVVLRAHFGNCARHSCSETLFYLCQKEIYVARYFPQGRFEILNLTGSYLLAESGGPLNRTGGISISFCSPDGHIIGCAIGGRLIAATQVQIVVFSFVYGGSKAKNRTESNLEDENNTAGQSAELSIPISTAPVQTLSQNSATSIQPCYRFLSSNRRGLYSSEIEGLVDSCRR</sequence>
<dbReference type="PANTHER" id="PTHR31500">
    <property type="entry name" value="AT-HOOK MOTIF NUCLEAR-LOCALIZED PROTEIN 9"/>
    <property type="match status" value="1"/>
</dbReference>
<keyword evidence="1 4" id="KW-0805">Transcription regulation</keyword>
<dbReference type="Gene3D" id="3.30.1330.80">
    <property type="entry name" value="Hypothetical protein, similar to alpha- acetolactate decarboxylase, domain 2"/>
    <property type="match status" value="1"/>
</dbReference>
<reference evidence="7 8" key="1">
    <citation type="submission" date="2019-12" db="EMBL/GenBank/DDBJ databases">
        <authorList>
            <person name="Alioto T."/>
            <person name="Alioto T."/>
            <person name="Gomez Garrido J."/>
        </authorList>
    </citation>
    <scope>NUCLEOTIDE SEQUENCE [LARGE SCALE GENOMIC DNA]</scope>
</reference>
<dbReference type="InterPro" id="IPR039605">
    <property type="entry name" value="AHL"/>
</dbReference>
<dbReference type="PANTHER" id="PTHR31500:SF64">
    <property type="entry name" value="AT-HOOK MOTIF NUCLEAR-LOCALIZED PROTEIN 12-RELATED"/>
    <property type="match status" value="1"/>
</dbReference>
<evidence type="ECO:0000256" key="4">
    <source>
        <dbReference type="RuleBase" id="RU367031"/>
    </source>
</evidence>
<dbReference type="OrthoDB" id="913036at2759"/>
<keyword evidence="5" id="KW-0732">Signal</keyword>
<keyword evidence="8" id="KW-1185">Reference proteome</keyword>
<dbReference type="Proteomes" id="UP000594638">
    <property type="component" value="Unassembled WGS sequence"/>
</dbReference>
<evidence type="ECO:0000256" key="3">
    <source>
        <dbReference type="ARBA" id="ARBA00023163"/>
    </source>
</evidence>
<evidence type="ECO:0000259" key="6">
    <source>
        <dbReference type="PROSITE" id="PS51742"/>
    </source>
</evidence>
<dbReference type="InterPro" id="IPR005175">
    <property type="entry name" value="PPC_dom"/>
</dbReference>
<dbReference type="GO" id="GO:0005634">
    <property type="term" value="C:nucleus"/>
    <property type="evidence" value="ECO:0007669"/>
    <property type="project" value="UniProtKB-SubCell"/>
</dbReference>
<dbReference type="GO" id="GO:0003680">
    <property type="term" value="F:minor groove of adenine-thymine-rich DNA binding"/>
    <property type="evidence" value="ECO:0007669"/>
    <property type="project" value="UniProtKB-UniRule"/>
</dbReference>
<feature type="domain" description="PPC" evidence="6">
    <location>
        <begin position="1"/>
        <end position="137"/>
    </location>
</feature>
<feature type="chain" id="PRO_5035767380" description="AT-hook motif nuclear-localized protein" evidence="5">
    <location>
        <begin position="26"/>
        <end position="192"/>
    </location>
</feature>
<evidence type="ECO:0000256" key="1">
    <source>
        <dbReference type="ARBA" id="ARBA00023015"/>
    </source>
</evidence>
<protein>
    <recommendedName>
        <fullName evidence="4">AT-hook motif nuclear-localized protein</fullName>
    </recommendedName>
</protein>
<evidence type="ECO:0000313" key="7">
    <source>
        <dbReference type="EMBL" id="CAA2955837.1"/>
    </source>
</evidence>
<gene>
    <name evidence="7" type="ORF">OLEA9_A018410</name>
</gene>
<accession>A0A8S0PW59</accession>
<feature type="signal peptide" evidence="5">
    <location>
        <begin position="1"/>
        <end position="25"/>
    </location>
</feature>
<dbReference type="Pfam" id="PF03479">
    <property type="entry name" value="PCC"/>
    <property type="match status" value="1"/>
</dbReference>
<comment type="domain">
    <text evidence="4">The PPC domain mediates interactions between AHL proteins.</text>
</comment>
<dbReference type="Gramene" id="OE9A018410T1">
    <property type="protein sequence ID" value="OE9A018410C1"/>
    <property type="gene ID" value="OE9A018410"/>
</dbReference>
<comment type="subcellular location">
    <subcellularLocation>
        <location evidence="4">Nucleus</location>
    </subcellularLocation>
</comment>
<keyword evidence="3 4" id="KW-0804">Transcription</keyword>
<evidence type="ECO:0000313" key="8">
    <source>
        <dbReference type="Proteomes" id="UP000594638"/>
    </source>
</evidence>
<dbReference type="AlphaFoldDB" id="A0A8S0PW59"/>
<comment type="caution">
    <text evidence="7">The sequence shown here is derived from an EMBL/GenBank/DDBJ whole genome shotgun (WGS) entry which is preliminary data.</text>
</comment>
<proteinExistence type="predicted"/>
<dbReference type="EMBL" id="CACTIH010000164">
    <property type="protein sequence ID" value="CAA2955837.1"/>
    <property type="molecule type" value="Genomic_DNA"/>
</dbReference>
<dbReference type="SUPFAM" id="SSF117856">
    <property type="entry name" value="AF0104/ALDC/Ptd012-like"/>
    <property type="match status" value="1"/>
</dbReference>
<evidence type="ECO:0000256" key="2">
    <source>
        <dbReference type="ARBA" id="ARBA00023125"/>
    </source>
</evidence>
<evidence type="ECO:0000256" key="5">
    <source>
        <dbReference type="SAM" id="SignalP"/>
    </source>
</evidence>
<dbReference type="CDD" id="cd11378">
    <property type="entry name" value="DUF296"/>
    <property type="match status" value="1"/>
</dbReference>
<organism evidence="7 8">
    <name type="scientific">Olea europaea subsp. europaea</name>
    <dbReference type="NCBI Taxonomy" id="158383"/>
    <lineage>
        <taxon>Eukaryota</taxon>
        <taxon>Viridiplantae</taxon>
        <taxon>Streptophyta</taxon>
        <taxon>Embryophyta</taxon>
        <taxon>Tracheophyta</taxon>
        <taxon>Spermatophyta</taxon>
        <taxon>Magnoliopsida</taxon>
        <taxon>eudicotyledons</taxon>
        <taxon>Gunneridae</taxon>
        <taxon>Pentapetalae</taxon>
        <taxon>asterids</taxon>
        <taxon>lamiids</taxon>
        <taxon>Lamiales</taxon>
        <taxon>Oleaceae</taxon>
        <taxon>Oleeae</taxon>
        <taxon>Olea</taxon>
    </lineage>
</organism>
<comment type="function">
    <text evidence="4">Transcription factor that specifically binds AT-rich DNA sequences related to the nuclear matrix attachment regions (MARs).</text>
</comment>
<keyword evidence="2 4" id="KW-0238">DNA-binding</keyword>
<name>A0A8S0PW59_OLEEU</name>
<keyword evidence="4" id="KW-0539">Nucleus</keyword>